<proteinExistence type="predicted"/>
<evidence type="ECO:0000313" key="3">
    <source>
        <dbReference type="EMBL" id="TFK85750.1"/>
    </source>
</evidence>
<keyword evidence="2" id="KW-0472">Membrane</keyword>
<evidence type="ECO:0000313" key="4">
    <source>
        <dbReference type="Proteomes" id="UP000308197"/>
    </source>
</evidence>
<dbReference type="EMBL" id="ML211235">
    <property type="protein sequence ID" value="TFK85750.1"/>
    <property type="molecule type" value="Genomic_DNA"/>
</dbReference>
<keyword evidence="2" id="KW-0812">Transmembrane</keyword>
<keyword evidence="4" id="KW-1185">Reference proteome</keyword>
<protein>
    <submittedName>
        <fullName evidence="3">Uncharacterized protein</fullName>
    </submittedName>
</protein>
<accession>A0A5C3PC15</accession>
<dbReference type="AlphaFoldDB" id="A0A5C3PC15"/>
<dbReference type="Proteomes" id="UP000308197">
    <property type="component" value="Unassembled WGS sequence"/>
</dbReference>
<evidence type="ECO:0000256" key="2">
    <source>
        <dbReference type="SAM" id="Phobius"/>
    </source>
</evidence>
<feature type="compositionally biased region" description="Basic and acidic residues" evidence="1">
    <location>
        <begin position="278"/>
        <end position="292"/>
    </location>
</feature>
<feature type="region of interest" description="Disordered" evidence="1">
    <location>
        <begin position="259"/>
        <end position="363"/>
    </location>
</feature>
<feature type="region of interest" description="Disordered" evidence="1">
    <location>
        <begin position="114"/>
        <end position="144"/>
    </location>
</feature>
<sequence length="363" mass="38815">MLTVTITITIYTSPTIAQSDLAFIAMLSNITQCVPITVSWSGGIPPFDLALVCPGIATPLQLYTGLADDSFQWSANISAGTTVSFQLEDAEGEMVVSQAALTIAPGPDFCLPTSVTSTSTTSQSTASPSGHSTTTASPTPTVFESVKKPNDLGAASYSGIAIGGTFALVGAVVLLVMVRRRCRRRVSRYPRDLVDLNESPRPTGAATPPWRDGSIRQRPPTIYMPSSRKLSQLFESHSPTSPDAIPLHEIVGQQYVPGLTEPSRAFRPGPSGPPSKRSNLERRGAIRSEHISRPLPMPPGLGPVETSSEPTSPVLQQYADATRGPRQELDGGVRLAGGPPEEDWDRLSDILPTVPPPYRRYTK</sequence>
<feature type="compositionally biased region" description="Polar residues" evidence="1">
    <location>
        <begin position="305"/>
        <end position="315"/>
    </location>
</feature>
<organism evidence="3 4">
    <name type="scientific">Polyporus arcularius HHB13444</name>
    <dbReference type="NCBI Taxonomy" id="1314778"/>
    <lineage>
        <taxon>Eukaryota</taxon>
        <taxon>Fungi</taxon>
        <taxon>Dikarya</taxon>
        <taxon>Basidiomycota</taxon>
        <taxon>Agaricomycotina</taxon>
        <taxon>Agaricomycetes</taxon>
        <taxon>Polyporales</taxon>
        <taxon>Polyporaceae</taxon>
        <taxon>Polyporus</taxon>
    </lineage>
</organism>
<keyword evidence="2" id="KW-1133">Transmembrane helix</keyword>
<feature type="compositionally biased region" description="Low complexity" evidence="1">
    <location>
        <begin position="114"/>
        <end position="129"/>
    </location>
</feature>
<name>A0A5C3PC15_9APHY</name>
<feature type="compositionally biased region" description="Polar residues" evidence="1">
    <location>
        <begin position="130"/>
        <end position="142"/>
    </location>
</feature>
<dbReference type="STRING" id="1314778.A0A5C3PC15"/>
<gene>
    <name evidence="3" type="ORF">K466DRAFT_178443</name>
</gene>
<feature type="transmembrane region" description="Helical" evidence="2">
    <location>
        <begin position="157"/>
        <end position="178"/>
    </location>
</feature>
<reference evidence="3 4" key="1">
    <citation type="journal article" date="2019" name="Nat. Ecol. Evol.">
        <title>Megaphylogeny resolves global patterns of mushroom evolution.</title>
        <authorList>
            <person name="Varga T."/>
            <person name="Krizsan K."/>
            <person name="Foldi C."/>
            <person name="Dima B."/>
            <person name="Sanchez-Garcia M."/>
            <person name="Sanchez-Ramirez S."/>
            <person name="Szollosi G.J."/>
            <person name="Szarkandi J.G."/>
            <person name="Papp V."/>
            <person name="Albert L."/>
            <person name="Andreopoulos W."/>
            <person name="Angelini C."/>
            <person name="Antonin V."/>
            <person name="Barry K.W."/>
            <person name="Bougher N.L."/>
            <person name="Buchanan P."/>
            <person name="Buyck B."/>
            <person name="Bense V."/>
            <person name="Catcheside P."/>
            <person name="Chovatia M."/>
            <person name="Cooper J."/>
            <person name="Damon W."/>
            <person name="Desjardin D."/>
            <person name="Finy P."/>
            <person name="Geml J."/>
            <person name="Haridas S."/>
            <person name="Hughes K."/>
            <person name="Justo A."/>
            <person name="Karasinski D."/>
            <person name="Kautmanova I."/>
            <person name="Kiss B."/>
            <person name="Kocsube S."/>
            <person name="Kotiranta H."/>
            <person name="LaButti K.M."/>
            <person name="Lechner B.E."/>
            <person name="Liimatainen K."/>
            <person name="Lipzen A."/>
            <person name="Lukacs Z."/>
            <person name="Mihaltcheva S."/>
            <person name="Morgado L.N."/>
            <person name="Niskanen T."/>
            <person name="Noordeloos M.E."/>
            <person name="Ohm R.A."/>
            <person name="Ortiz-Santana B."/>
            <person name="Ovrebo C."/>
            <person name="Racz N."/>
            <person name="Riley R."/>
            <person name="Savchenko A."/>
            <person name="Shiryaev A."/>
            <person name="Soop K."/>
            <person name="Spirin V."/>
            <person name="Szebenyi C."/>
            <person name="Tomsovsky M."/>
            <person name="Tulloss R.E."/>
            <person name="Uehling J."/>
            <person name="Grigoriev I.V."/>
            <person name="Vagvolgyi C."/>
            <person name="Papp T."/>
            <person name="Martin F.M."/>
            <person name="Miettinen O."/>
            <person name="Hibbett D.S."/>
            <person name="Nagy L.G."/>
        </authorList>
    </citation>
    <scope>NUCLEOTIDE SEQUENCE [LARGE SCALE GENOMIC DNA]</scope>
    <source>
        <strain evidence="3 4">HHB13444</strain>
    </source>
</reference>
<feature type="compositionally biased region" description="Pro residues" evidence="1">
    <location>
        <begin position="353"/>
        <end position="363"/>
    </location>
</feature>
<evidence type="ECO:0000256" key="1">
    <source>
        <dbReference type="SAM" id="MobiDB-lite"/>
    </source>
</evidence>
<dbReference type="InParanoid" id="A0A5C3PC15"/>
<feature type="region of interest" description="Disordered" evidence="1">
    <location>
        <begin position="194"/>
        <end position="222"/>
    </location>
</feature>